<dbReference type="GO" id="GO:0051920">
    <property type="term" value="F:peroxiredoxin activity"/>
    <property type="evidence" value="ECO:0007669"/>
    <property type="project" value="InterPro"/>
</dbReference>
<accession>A0YAL3</accession>
<proteinExistence type="predicted"/>
<dbReference type="InterPro" id="IPR003779">
    <property type="entry name" value="CMD-like"/>
</dbReference>
<name>A0YAL3_9GAMM</name>
<dbReference type="eggNOG" id="COG2128">
    <property type="taxonomic scope" value="Bacteria"/>
</dbReference>
<gene>
    <name evidence="2" type="ORF">GP2143_17966</name>
</gene>
<dbReference type="EMBL" id="AAVT01000001">
    <property type="protein sequence ID" value="EAW33167.1"/>
    <property type="molecule type" value="Genomic_DNA"/>
</dbReference>
<dbReference type="Gene3D" id="1.20.1290.10">
    <property type="entry name" value="AhpD-like"/>
    <property type="match status" value="1"/>
</dbReference>
<feature type="domain" description="Carboxymuconolactone decarboxylase-like" evidence="1">
    <location>
        <begin position="29"/>
        <end position="111"/>
    </location>
</feature>
<dbReference type="AlphaFoldDB" id="A0YAL3"/>
<dbReference type="OrthoDB" id="9801997at2"/>
<comment type="caution">
    <text evidence="2">The sequence shown here is derived from an EMBL/GenBank/DDBJ whole genome shotgun (WGS) entry which is preliminary data.</text>
</comment>
<protein>
    <submittedName>
        <fullName evidence="2">Probable fusion protein</fullName>
    </submittedName>
</protein>
<evidence type="ECO:0000313" key="3">
    <source>
        <dbReference type="Proteomes" id="UP000004931"/>
    </source>
</evidence>
<keyword evidence="3" id="KW-1185">Reference proteome</keyword>
<dbReference type="SUPFAM" id="SSF69118">
    <property type="entry name" value="AhpD-like"/>
    <property type="match status" value="1"/>
</dbReference>
<dbReference type="STRING" id="247633.GP2143_17966"/>
<dbReference type="PANTHER" id="PTHR35446">
    <property type="entry name" value="SI:CH211-175M2.5"/>
    <property type="match status" value="1"/>
</dbReference>
<dbReference type="InterPro" id="IPR029032">
    <property type="entry name" value="AhpD-like"/>
</dbReference>
<evidence type="ECO:0000313" key="2">
    <source>
        <dbReference type="EMBL" id="EAW33167.1"/>
    </source>
</evidence>
<dbReference type="PANTHER" id="PTHR35446:SF2">
    <property type="entry name" value="CARBOXYMUCONOLACTONE DECARBOXYLASE-LIKE DOMAIN-CONTAINING PROTEIN"/>
    <property type="match status" value="1"/>
</dbReference>
<sequence>MDEVSNELQSLATAMGFEANSFKSMAHRPAILRGFMALAGSILGPDSNLDKGLRQMIAYISSAASGCRYCQAHTSHGAEVAGVDVKKLESLWLFETSDLFDDRERAALSLALAAGQVPNMATDDHFSTLSNYFSDEEITEIVAVISLFGFLNRWNDTLATQLEKGPLTFAETHLKESGWEVGNHS</sequence>
<evidence type="ECO:0000259" key="1">
    <source>
        <dbReference type="Pfam" id="PF02627"/>
    </source>
</evidence>
<reference evidence="2 3" key="1">
    <citation type="journal article" date="2010" name="J. Bacteriol.">
        <title>Genome sequence of the oligotrophic marine Gammaproteobacterium HTCC2143, isolated from the Oregon Coast.</title>
        <authorList>
            <person name="Oh H.M."/>
            <person name="Kang I."/>
            <person name="Ferriera S."/>
            <person name="Giovannoni S.J."/>
            <person name="Cho J.C."/>
        </authorList>
    </citation>
    <scope>NUCLEOTIDE SEQUENCE [LARGE SCALE GENOMIC DNA]</scope>
    <source>
        <strain evidence="2 3">HTCC2143</strain>
    </source>
</reference>
<dbReference type="Pfam" id="PF02627">
    <property type="entry name" value="CMD"/>
    <property type="match status" value="1"/>
</dbReference>
<organism evidence="2 3">
    <name type="scientific">marine gamma proteobacterium HTCC2143</name>
    <dbReference type="NCBI Taxonomy" id="247633"/>
    <lineage>
        <taxon>Bacteria</taxon>
        <taxon>Pseudomonadati</taxon>
        <taxon>Pseudomonadota</taxon>
        <taxon>Gammaproteobacteria</taxon>
        <taxon>Cellvibrionales</taxon>
        <taxon>Spongiibacteraceae</taxon>
        <taxon>BD1-7 clade</taxon>
    </lineage>
</organism>
<dbReference type="Proteomes" id="UP000004931">
    <property type="component" value="Unassembled WGS sequence"/>
</dbReference>